<feature type="domain" description="C2" evidence="1">
    <location>
        <begin position="61"/>
        <end position="185"/>
    </location>
</feature>
<comment type="caution">
    <text evidence="2">The sequence shown here is derived from an EMBL/GenBank/DDBJ whole genome shotgun (WGS) entry which is preliminary data.</text>
</comment>
<dbReference type="SUPFAM" id="SSF49562">
    <property type="entry name" value="C2 domain (Calcium/lipid-binding domain, CaLB)"/>
    <property type="match status" value="1"/>
</dbReference>
<dbReference type="GO" id="GO:0070382">
    <property type="term" value="C:exocytic vesicle"/>
    <property type="evidence" value="ECO:0007669"/>
    <property type="project" value="TreeGrafter"/>
</dbReference>
<dbReference type="SMART" id="SM00239">
    <property type="entry name" value="C2"/>
    <property type="match status" value="1"/>
</dbReference>
<dbReference type="Gene3D" id="2.60.40.150">
    <property type="entry name" value="C2 domain"/>
    <property type="match status" value="1"/>
</dbReference>
<proteinExistence type="predicted"/>
<dbReference type="GO" id="GO:0005544">
    <property type="term" value="F:calcium-dependent phospholipid binding"/>
    <property type="evidence" value="ECO:0007669"/>
    <property type="project" value="TreeGrafter"/>
</dbReference>
<dbReference type="GO" id="GO:0005886">
    <property type="term" value="C:plasma membrane"/>
    <property type="evidence" value="ECO:0007669"/>
    <property type="project" value="TreeGrafter"/>
</dbReference>
<reference evidence="2" key="1">
    <citation type="submission" date="2021-02" db="EMBL/GenBank/DDBJ databases">
        <authorList>
            <person name="Nowell W R."/>
        </authorList>
    </citation>
    <scope>NUCLEOTIDE SEQUENCE</scope>
</reference>
<feature type="non-terminal residue" evidence="2">
    <location>
        <position position="238"/>
    </location>
</feature>
<evidence type="ECO:0000313" key="4">
    <source>
        <dbReference type="Proteomes" id="UP000677228"/>
    </source>
</evidence>
<organism evidence="2 4">
    <name type="scientific">Didymodactylos carnosus</name>
    <dbReference type="NCBI Taxonomy" id="1234261"/>
    <lineage>
        <taxon>Eukaryota</taxon>
        <taxon>Metazoa</taxon>
        <taxon>Spiralia</taxon>
        <taxon>Gnathifera</taxon>
        <taxon>Rotifera</taxon>
        <taxon>Eurotatoria</taxon>
        <taxon>Bdelloidea</taxon>
        <taxon>Philodinida</taxon>
        <taxon>Philodinidae</taxon>
        <taxon>Didymodactylos</taxon>
    </lineage>
</organism>
<dbReference type="Proteomes" id="UP000677228">
    <property type="component" value="Unassembled WGS sequence"/>
</dbReference>
<dbReference type="GO" id="GO:0098793">
    <property type="term" value="C:presynapse"/>
    <property type="evidence" value="ECO:0007669"/>
    <property type="project" value="GOC"/>
</dbReference>
<evidence type="ECO:0000259" key="1">
    <source>
        <dbReference type="PROSITE" id="PS50004"/>
    </source>
</evidence>
<evidence type="ECO:0000313" key="3">
    <source>
        <dbReference type="EMBL" id="CAF3623500.1"/>
    </source>
</evidence>
<dbReference type="EMBL" id="CAJOBA010001974">
    <property type="protein sequence ID" value="CAF3623500.1"/>
    <property type="molecule type" value="Genomic_DNA"/>
</dbReference>
<dbReference type="GO" id="GO:0001786">
    <property type="term" value="F:phosphatidylserine binding"/>
    <property type="evidence" value="ECO:0007669"/>
    <property type="project" value="TreeGrafter"/>
</dbReference>
<evidence type="ECO:0000313" key="2">
    <source>
        <dbReference type="EMBL" id="CAF0838592.1"/>
    </source>
</evidence>
<accession>A0A8S2D8X4</accession>
<dbReference type="GO" id="GO:0006906">
    <property type="term" value="P:vesicle fusion"/>
    <property type="evidence" value="ECO:0007669"/>
    <property type="project" value="TreeGrafter"/>
</dbReference>
<dbReference type="PANTHER" id="PTHR10024">
    <property type="entry name" value="SYNAPTOTAGMIN"/>
    <property type="match status" value="1"/>
</dbReference>
<dbReference type="GO" id="GO:0005509">
    <property type="term" value="F:calcium ion binding"/>
    <property type="evidence" value="ECO:0007669"/>
    <property type="project" value="TreeGrafter"/>
</dbReference>
<dbReference type="Pfam" id="PF00168">
    <property type="entry name" value="C2"/>
    <property type="match status" value="1"/>
</dbReference>
<dbReference type="GO" id="GO:0030276">
    <property type="term" value="F:clathrin binding"/>
    <property type="evidence" value="ECO:0007669"/>
    <property type="project" value="TreeGrafter"/>
</dbReference>
<name>A0A8S2D8X4_9BILA</name>
<dbReference type="GO" id="GO:0030424">
    <property type="term" value="C:axon"/>
    <property type="evidence" value="ECO:0007669"/>
    <property type="project" value="TreeGrafter"/>
</dbReference>
<dbReference type="EMBL" id="CAJNOK010001974">
    <property type="protein sequence ID" value="CAF0838592.1"/>
    <property type="molecule type" value="Genomic_DNA"/>
</dbReference>
<dbReference type="PANTHER" id="PTHR10024:SF369">
    <property type="entry name" value="FI18813P1"/>
    <property type="match status" value="1"/>
</dbReference>
<dbReference type="Proteomes" id="UP000682733">
    <property type="component" value="Unassembled WGS sequence"/>
</dbReference>
<dbReference type="InterPro" id="IPR000008">
    <property type="entry name" value="C2_dom"/>
</dbReference>
<dbReference type="InterPro" id="IPR035892">
    <property type="entry name" value="C2_domain_sf"/>
</dbReference>
<feature type="non-terminal residue" evidence="2">
    <location>
        <position position="1"/>
    </location>
</feature>
<gene>
    <name evidence="2" type="ORF">OVA965_LOCUS6524</name>
    <name evidence="3" type="ORF">TMI583_LOCUS6520</name>
</gene>
<dbReference type="AlphaFoldDB" id="A0A8S2D8X4"/>
<protein>
    <recommendedName>
        <fullName evidence="1">C2 domain-containing protein</fullName>
    </recommendedName>
</protein>
<dbReference type="GO" id="GO:0000149">
    <property type="term" value="F:SNARE binding"/>
    <property type="evidence" value="ECO:0007669"/>
    <property type="project" value="TreeGrafter"/>
</dbReference>
<dbReference type="GO" id="GO:0048791">
    <property type="term" value="P:calcium ion-regulated exocytosis of neurotransmitter"/>
    <property type="evidence" value="ECO:0007669"/>
    <property type="project" value="TreeGrafter"/>
</dbReference>
<dbReference type="PROSITE" id="PS50004">
    <property type="entry name" value="C2"/>
    <property type="match status" value="1"/>
</dbReference>
<sequence length="238" mass="26622">MDLNGQFMKRGDNDDNIIKTKSDSADQTIFDRKGNGINTSLTAVSLSPSSSLSNIITPTTPPPSLTFSLRYDSSTSILYLRIISAQDLTSSYRKLKSSITTILDSYVRVVLLPEKTQKLKTRIIKKTAQPFYDETLEFNNIKGEEQSLLFTVSSYDTFTRDEILGELLFPLNSSILNLATMEKEITFTKDIMSRYKQLSIQELGEVLISLSYQPSIGTITIIVLKVTNLPQIGASRLI</sequence>